<proteinExistence type="predicted"/>
<dbReference type="AlphaFoldDB" id="A0A4Z1I524"/>
<accession>A0A4Z1I524</accession>
<reference evidence="2 3" key="1">
    <citation type="submission" date="2017-12" db="EMBL/GenBank/DDBJ databases">
        <title>Comparative genomics of Botrytis spp.</title>
        <authorList>
            <person name="Valero-Jimenez C.A."/>
            <person name="Tapia P."/>
            <person name="Veloso J."/>
            <person name="Silva-Moreno E."/>
            <person name="Staats M."/>
            <person name="Valdes J.H."/>
            <person name="Van Kan J.A.L."/>
        </authorList>
    </citation>
    <scope>NUCLEOTIDE SEQUENCE [LARGE SCALE GENOMIC DNA]</scope>
    <source>
        <strain evidence="2 3">MUCL2120</strain>
    </source>
</reference>
<evidence type="ECO:0000313" key="2">
    <source>
        <dbReference type="EMBL" id="TGO56385.1"/>
    </source>
</evidence>
<feature type="region of interest" description="Disordered" evidence="1">
    <location>
        <begin position="1"/>
        <end position="22"/>
    </location>
</feature>
<organism evidence="2 3">
    <name type="scientific">Botryotinia narcissicola</name>
    <dbReference type="NCBI Taxonomy" id="278944"/>
    <lineage>
        <taxon>Eukaryota</taxon>
        <taxon>Fungi</taxon>
        <taxon>Dikarya</taxon>
        <taxon>Ascomycota</taxon>
        <taxon>Pezizomycotina</taxon>
        <taxon>Leotiomycetes</taxon>
        <taxon>Helotiales</taxon>
        <taxon>Sclerotiniaceae</taxon>
        <taxon>Botryotinia</taxon>
    </lineage>
</organism>
<keyword evidence="3" id="KW-1185">Reference proteome</keyword>
<evidence type="ECO:0000313" key="3">
    <source>
        <dbReference type="Proteomes" id="UP000297452"/>
    </source>
</evidence>
<name>A0A4Z1I524_9HELO</name>
<evidence type="ECO:0000256" key="1">
    <source>
        <dbReference type="SAM" id="MobiDB-lite"/>
    </source>
</evidence>
<protein>
    <submittedName>
        <fullName evidence="2">Uncharacterized protein</fullName>
    </submittedName>
</protein>
<sequence>MDREVDGLGKEALEAENALRDT</sequence>
<dbReference type="Proteomes" id="UP000297452">
    <property type="component" value="Unassembled WGS sequence"/>
</dbReference>
<gene>
    <name evidence="2" type="ORF">BOTNAR_0224g00170</name>
</gene>
<dbReference type="EMBL" id="PQXJ01000224">
    <property type="protein sequence ID" value="TGO56385.1"/>
    <property type="molecule type" value="Genomic_DNA"/>
</dbReference>
<comment type="caution">
    <text evidence="2">The sequence shown here is derived from an EMBL/GenBank/DDBJ whole genome shotgun (WGS) entry which is preliminary data.</text>
</comment>